<keyword evidence="1" id="KW-1133">Transmembrane helix</keyword>
<accession>A0A1G9WII7</accession>
<proteinExistence type="predicted"/>
<dbReference type="RefSeq" id="WP_089698319.1">
    <property type="nucleotide sequence ID" value="NZ_FNHL01000003.1"/>
</dbReference>
<evidence type="ECO:0000256" key="1">
    <source>
        <dbReference type="SAM" id="Phobius"/>
    </source>
</evidence>
<organism evidence="2 3">
    <name type="scientific">Halogranum gelatinilyticum</name>
    <dbReference type="NCBI Taxonomy" id="660521"/>
    <lineage>
        <taxon>Archaea</taxon>
        <taxon>Methanobacteriati</taxon>
        <taxon>Methanobacteriota</taxon>
        <taxon>Stenosarchaea group</taxon>
        <taxon>Halobacteria</taxon>
        <taxon>Halobacteriales</taxon>
        <taxon>Haloferacaceae</taxon>
    </lineage>
</organism>
<keyword evidence="1" id="KW-0812">Transmembrane</keyword>
<reference evidence="3" key="1">
    <citation type="submission" date="2016-10" db="EMBL/GenBank/DDBJ databases">
        <authorList>
            <person name="Varghese N."/>
            <person name="Submissions S."/>
        </authorList>
    </citation>
    <scope>NUCLEOTIDE SEQUENCE [LARGE SCALE GENOMIC DNA]</scope>
    <source>
        <strain evidence="3">CGMCC 1.10119</strain>
    </source>
</reference>
<sequence length="90" mass="9695">MAPDSPLDSVSATDLVGALLVLWVVALATLLTSGSDPTTPPVWWAPLGLVVLLASSVVAYALLRRAETRGERLGQVWETSPECQHDDRER</sequence>
<dbReference type="EMBL" id="FNHL01000003">
    <property type="protein sequence ID" value="SDM84279.1"/>
    <property type="molecule type" value="Genomic_DNA"/>
</dbReference>
<keyword evidence="1" id="KW-0472">Membrane</keyword>
<evidence type="ECO:0000313" key="3">
    <source>
        <dbReference type="Proteomes" id="UP000199451"/>
    </source>
</evidence>
<keyword evidence="3" id="KW-1185">Reference proteome</keyword>
<evidence type="ECO:0000313" key="2">
    <source>
        <dbReference type="EMBL" id="SDM84279.1"/>
    </source>
</evidence>
<protein>
    <submittedName>
        <fullName evidence="2">Uncharacterized protein</fullName>
    </submittedName>
</protein>
<gene>
    <name evidence="2" type="ORF">SAMN04487949_2773</name>
</gene>
<feature type="transmembrane region" description="Helical" evidence="1">
    <location>
        <begin position="43"/>
        <end position="63"/>
    </location>
</feature>
<dbReference type="STRING" id="660521.SAMN04487949_2773"/>
<dbReference type="Proteomes" id="UP000199451">
    <property type="component" value="Unassembled WGS sequence"/>
</dbReference>
<feature type="transmembrane region" description="Helical" evidence="1">
    <location>
        <begin position="12"/>
        <end position="31"/>
    </location>
</feature>
<dbReference type="AlphaFoldDB" id="A0A1G9WII7"/>
<name>A0A1G9WII7_9EURY</name>